<dbReference type="AlphaFoldDB" id="A0A1X7BYH4"/>
<reference evidence="2 3" key="1">
    <citation type="submission" date="2017-03" db="EMBL/GenBank/DDBJ databases">
        <authorList>
            <person name="Afonso C.L."/>
            <person name="Miller P.J."/>
            <person name="Scott M.A."/>
            <person name="Spackman E."/>
            <person name="Goraichik I."/>
            <person name="Dimitrov K.M."/>
            <person name="Suarez D.L."/>
            <person name="Swayne D.E."/>
        </authorList>
    </citation>
    <scope>NUCLEOTIDE SEQUENCE [LARGE SCALE GENOMIC DNA]</scope>
    <source>
        <strain evidence="2 3">CECT 7745</strain>
    </source>
</reference>
<organism evidence="2 3">
    <name type="scientific">Roseovarius aestuarii</name>
    <dbReference type="NCBI Taxonomy" id="475083"/>
    <lineage>
        <taxon>Bacteria</taxon>
        <taxon>Pseudomonadati</taxon>
        <taxon>Pseudomonadota</taxon>
        <taxon>Alphaproteobacteria</taxon>
        <taxon>Rhodobacterales</taxon>
        <taxon>Roseobacteraceae</taxon>
        <taxon>Roseovarius</taxon>
    </lineage>
</organism>
<protein>
    <recommendedName>
        <fullName evidence="4">DUF3987 domain-containing protein</fullName>
    </recommendedName>
</protein>
<dbReference type="EMBL" id="FWXB01000024">
    <property type="protein sequence ID" value="SMC14319.1"/>
    <property type="molecule type" value="Genomic_DNA"/>
</dbReference>
<accession>A0A1X7BYH4</accession>
<dbReference type="Pfam" id="PF13148">
    <property type="entry name" value="DUF3987"/>
    <property type="match status" value="1"/>
</dbReference>
<proteinExistence type="predicted"/>
<dbReference type="Proteomes" id="UP000193224">
    <property type="component" value="Unassembled WGS sequence"/>
</dbReference>
<evidence type="ECO:0000313" key="3">
    <source>
        <dbReference type="Proteomes" id="UP000193224"/>
    </source>
</evidence>
<name>A0A1X7BYH4_9RHOB</name>
<evidence type="ECO:0000256" key="1">
    <source>
        <dbReference type="SAM" id="MobiDB-lite"/>
    </source>
</evidence>
<dbReference type="InterPro" id="IPR025048">
    <property type="entry name" value="DUF3987"/>
</dbReference>
<keyword evidence="3" id="KW-1185">Reference proteome</keyword>
<evidence type="ECO:0000313" key="2">
    <source>
        <dbReference type="EMBL" id="SMC14319.1"/>
    </source>
</evidence>
<feature type="region of interest" description="Disordered" evidence="1">
    <location>
        <begin position="1"/>
        <end position="24"/>
    </location>
</feature>
<evidence type="ECO:0008006" key="4">
    <source>
        <dbReference type="Google" id="ProtNLM"/>
    </source>
</evidence>
<sequence length="495" mass="54519">MHPFDPTTDWPEPDMTIGNPIRPPAPIMSDTEFNQVYGPWAQWLRNAAETKNAPIDYVALSLLTTASAAIGNSRWAVPWDGWSEPPVLWGMLVGDPSSGKSPALDAVLDPVKELEQELTETYKAQLSEWQAKDEIAKLQLAQWKSDAKTALGDGDEPPAKPDEADAGPKPVRQRIRVSDVTTEKIAVLLQSTWRGLLLSRDELSGWIGSMDRYSGGGGDRPFWLETYGGRSYTVDRKGSDEPILVDHLSVSIIGGTQPDKLDSLLVKSDDDGLLSRFVTVYPDPVPLKRPDAIIDSDALSNGLSRLRELTPANDEQGNLRPFYIHFSDTAADALHEFRRQCREWEGDASGLYKSHIGKMPGLVVRISNVLAHLDWCASTDGQYVSAIDVGHVGRARHLVGEHLRNHAFRAYGMTKLPVEVQGAKVIAGIIRSEGLRLFKVRDIQHRGRTGLATAGEVRAALNVLIDADWLRMVKEDSGGRPTVSYAVNPRLEDVS</sequence>
<gene>
    <name evidence="2" type="ORF">ROA7745_04185</name>
</gene>
<feature type="region of interest" description="Disordered" evidence="1">
    <location>
        <begin position="149"/>
        <end position="172"/>
    </location>
</feature>